<dbReference type="EMBL" id="JADCKQ010000005">
    <property type="protein sequence ID" value="MBI1493704.1"/>
    <property type="molecule type" value="Genomic_DNA"/>
</dbReference>
<protein>
    <submittedName>
        <fullName evidence="1">DUF1810 domain-containing protein</fullName>
    </submittedName>
</protein>
<evidence type="ECO:0000313" key="1">
    <source>
        <dbReference type="EMBL" id="MBI1493704.1"/>
    </source>
</evidence>
<proteinExistence type="predicted"/>
<dbReference type="AlphaFoldDB" id="A0A8J7LL05"/>
<dbReference type="RefSeq" id="WP_228848527.1">
    <property type="nucleotide sequence ID" value="NZ_JADCKQ010000005.1"/>
</dbReference>
<organism evidence="1 2">
    <name type="scientific">Halocynthiibacter styelae</name>
    <dbReference type="NCBI Taxonomy" id="2761955"/>
    <lineage>
        <taxon>Bacteria</taxon>
        <taxon>Pseudomonadati</taxon>
        <taxon>Pseudomonadota</taxon>
        <taxon>Alphaproteobacteria</taxon>
        <taxon>Rhodobacterales</taxon>
        <taxon>Paracoccaceae</taxon>
        <taxon>Halocynthiibacter</taxon>
    </lineage>
</organism>
<dbReference type="InterPro" id="IPR014937">
    <property type="entry name" value="DUF1810"/>
</dbReference>
<dbReference type="Pfam" id="PF08837">
    <property type="entry name" value="DUF1810"/>
    <property type="match status" value="1"/>
</dbReference>
<dbReference type="InterPro" id="IPR036287">
    <property type="entry name" value="Rv1873-like_sf"/>
</dbReference>
<dbReference type="PIRSF" id="PIRSF008546">
    <property type="entry name" value="UCP008546"/>
    <property type="match status" value="1"/>
</dbReference>
<comment type="caution">
    <text evidence="1">The sequence shown here is derived from an EMBL/GenBank/DDBJ whole genome shotgun (WGS) entry which is preliminary data.</text>
</comment>
<sequence>MDLGRFIPAQEAHYETALAELRAGKKESHWMWFIFPQLRVLGRSPRAHFFGISGRAEAEALLSDDVLGKRLFICCEALLIHVGHSAEDILGGTDAMKLRSSMTLFRECGENEVFSHVLRAFCDDIPCEKTITALEKE</sequence>
<name>A0A8J7LL05_9RHOB</name>
<reference evidence="1" key="1">
    <citation type="submission" date="2020-10" db="EMBL/GenBank/DDBJ databases">
        <title>Paenihalocynthiibacter styelae gen. nov., sp. nov., isolated from stalked sea squirt Styela clava.</title>
        <authorList>
            <person name="Kim Y.-O."/>
            <person name="Yoon J.-H."/>
        </authorList>
    </citation>
    <scope>NUCLEOTIDE SEQUENCE</scope>
    <source>
        <strain evidence="1">MYP1-1</strain>
    </source>
</reference>
<gene>
    <name evidence="1" type="ORF">H1D41_08675</name>
</gene>
<keyword evidence="2" id="KW-1185">Reference proteome</keyword>
<dbReference type="SUPFAM" id="SSF140736">
    <property type="entry name" value="Rv1873-like"/>
    <property type="match status" value="1"/>
</dbReference>
<accession>A0A8J7LL05</accession>
<dbReference type="Gene3D" id="1.25.40.380">
    <property type="entry name" value="Protein of unknown function DUF1810"/>
    <property type="match status" value="1"/>
</dbReference>
<dbReference type="Proteomes" id="UP000640583">
    <property type="component" value="Unassembled WGS sequence"/>
</dbReference>
<evidence type="ECO:0000313" key="2">
    <source>
        <dbReference type="Proteomes" id="UP000640583"/>
    </source>
</evidence>